<dbReference type="AlphaFoldDB" id="A0A8H7CV00"/>
<dbReference type="InterPro" id="IPR050987">
    <property type="entry name" value="AtrR-like"/>
</dbReference>
<keyword evidence="4" id="KW-1185">Reference proteome</keyword>
<keyword evidence="1" id="KW-0539">Nucleus</keyword>
<sequence>MRKTMNSLSMPEPPPHISDLPHLDIATEFERMTLGTSFVGKSSEAVLVKAAIDLKADVKRAHRPSSKYLLDDDRGGDHDAEPWNAPRRRMKYWARKPWWSNRTACGTYGLLKFPSEALLGELIELYFTHQNIYLPLLHRPTFERSVAQGLHLKDDGFAATLLLVCAIGSRWSMNPSVTHTNLACGREWFDQVPPMGSRFWGQATLYDLQYYCLAVMFLDGSANPQACWTLVGIGLRLAQDIGVHCRKAHVEPPSVESELYKRAFWILVYLDRVISAGIGRTCALQYDDFDIDPALEVDDEYWEHPTRPFQQPAGVPSRVTFFNTFMWLNHILGFCLKGLYSTNKMLALFAIKGPWEEYAIPELDSVLNNWDAQIPDHLHWDPTREDQVFFDQSVALHCAYYHVQILIHRSFILIPRDSASPPALPSLSICTNAARACANMVDVQRRRNGNIPTFRNLQAVFNSGLILLLNVWSAKRTGLMPDPGRDMANVHKCMEAIHLCGNRWEIAGMLWHILAKLTSASRLSVPVALNTEECSNAHNPHSGDTRSSADPSSILFPQPFDHSMADAQFQTFDPMMDLSEFDATLAPQMWIAPGDPLAQMYSDMGRVSHEFEGMANFPDAHAMEMVLNGLEADAWRT</sequence>
<dbReference type="OrthoDB" id="4456959at2759"/>
<dbReference type="GO" id="GO:0003700">
    <property type="term" value="F:DNA-binding transcription factor activity"/>
    <property type="evidence" value="ECO:0007669"/>
    <property type="project" value="InterPro"/>
</dbReference>
<evidence type="ECO:0000256" key="1">
    <source>
        <dbReference type="ARBA" id="ARBA00023242"/>
    </source>
</evidence>
<reference evidence="3" key="1">
    <citation type="submission" date="2020-05" db="EMBL/GenBank/DDBJ databases">
        <title>Mycena genomes resolve the evolution of fungal bioluminescence.</title>
        <authorList>
            <person name="Tsai I.J."/>
        </authorList>
    </citation>
    <scope>NUCLEOTIDE SEQUENCE</scope>
    <source>
        <strain evidence="3">CCC161011</strain>
    </source>
</reference>
<evidence type="ECO:0000313" key="3">
    <source>
        <dbReference type="EMBL" id="KAF7349016.1"/>
    </source>
</evidence>
<dbReference type="InterPro" id="IPR007219">
    <property type="entry name" value="XnlR_reg_dom"/>
</dbReference>
<proteinExistence type="predicted"/>
<dbReference type="CDD" id="cd12148">
    <property type="entry name" value="fungal_TF_MHR"/>
    <property type="match status" value="1"/>
</dbReference>
<feature type="domain" description="Xylanolytic transcriptional activator regulatory" evidence="2">
    <location>
        <begin position="227"/>
        <end position="300"/>
    </location>
</feature>
<organism evidence="3 4">
    <name type="scientific">Mycena venus</name>
    <dbReference type="NCBI Taxonomy" id="2733690"/>
    <lineage>
        <taxon>Eukaryota</taxon>
        <taxon>Fungi</taxon>
        <taxon>Dikarya</taxon>
        <taxon>Basidiomycota</taxon>
        <taxon>Agaricomycotina</taxon>
        <taxon>Agaricomycetes</taxon>
        <taxon>Agaricomycetidae</taxon>
        <taxon>Agaricales</taxon>
        <taxon>Marasmiineae</taxon>
        <taxon>Mycenaceae</taxon>
        <taxon>Mycena</taxon>
    </lineage>
</organism>
<dbReference type="SMART" id="SM00906">
    <property type="entry name" value="Fungal_trans"/>
    <property type="match status" value="1"/>
</dbReference>
<dbReference type="GO" id="GO:0003677">
    <property type="term" value="F:DNA binding"/>
    <property type="evidence" value="ECO:0007669"/>
    <property type="project" value="InterPro"/>
</dbReference>
<dbReference type="EMBL" id="JACAZI010000011">
    <property type="protein sequence ID" value="KAF7349016.1"/>
    <property type="molecule type" value="Genomic_DNA"/>
</dbReference>
<dbReference type="PANTHER" id="PTHR46910:SF38">
    <property type="entry name" value="ZN(2)-C6 FUNGAL-TYPE DOMAIN-CONTAINING PROTEIN"/>
    <property type="match status" value="1"/>
</dbReference>
<dbReference type="Proteomes" id="UP000620124">
    <property type="component" value="Unassembled WGS sequence"/>
</dbReference>
<evidence type="ECO:0000259" key="2">
    <source>
        <dbReference type="SMART" id="SM00906"/>
    </source>
</evidence>
<comment type="caution">
    <text evidence="3">The sequence shown here is derived from an EMBL/GenBank/DDBJ whole genome shotgun (WGS) entry which is preliminary data.</text>
</comment>
<protein>
    <submittedName>
        <fullName evidence="3">Zn(2)-C6 fungal-type domain-containing protein</fullName>
    </submittedName>
</protein>
<evidence type="ECO:0000313" key="4">
    <source>
        <dbReference type="Proteomes" id="UP000620124"/>
    </source>
</evidence>
<dbReference type="GO" id="GO:0008270">
    <property type="term" value="F:zinc ion binding"/>
    <property type="evidence" value="ECO:0007669"/>
    <property type="project" value="InterPro"/>
</dbReference>
<name>A0A8H7CV00_9AGAR</name>
<dbReference type="GO" id="GO:0006351">
    <property type="term" value="P:DNA-templated transcription"/>
    <property type="evidence" value="ECO:0007669"/>
    <property type="project" value="InterPro"/>
</dbReference>
<accession>A0A8H7CV00</accession>
<gene>
    <name evidence="3" type="ORF">MVEN_01422800</name>
</gene>
<dbReference type="PANTHER" id="PTHR46910">
    <property type="entry name" value="TRANSCRIPTION FACTOR PDR1"/>
    <property type="match status" value="1"/>
</dbReference>
<dbReference type="Pfam" id="PF04082">
    <property type="entry name" value="Fungal_trans"/>
    <property type="match status" value="1"/>
</dbReference>